<evidence type="ECO:0000313" key="3">
    <source>
        <dbReference type="EMBL" id="OTG16391.1"/>
    </source>
</evidence>
<evidence type="ECO:0000313" key="2">
    <source>
        <dbReference type="EMBL" id="KAF5792707.1"/>
    </source>
</evidence>
<reference evidence="2" key="3">
    <citation type="submission" date="2020-06" db="EMBL/GenBank/DDBJ databases">
        <title>Helianthus annuus Genome sequencing and assembly Release 2.</title>
        <authorList>
            <person name="Gouzy J."/>
            <person name="Langlade N."/>
            <person name="Munos S."/>
        </authorList>
    </citation>
    <scope>NUCLEOTIDE SEQUENCE</scope>
    <source>
        <tissue evidence="2">Leaves</tissue>
    </source>
</reference>
<sequence>MTWMARTGWAYLTQKKPRQATPHPKKKPRPAKPHNVEPTSATCQPKSPTPRKLHTH</sequence>
<reference evidence="3" key="2">
    <citation type="submission" date="2017-02" db="EMBL/GenBank/DDBJ databases">
        <title>Sunflower complete genome.</title>
        <authorList>
            <person name="Langlade N."/>
            <person name="Munos S."/>
        </authorList>
    </citation>
    <scope>NUCLEOTIDE SEQUENCE [LARGE SCALE GENOMIC DNA]</scope>
    <source>
        <tissue evidence="3">Leaves</tissue>
    </source>
</reference>
<reference evidence="2 4" key="1">
    <citation type="journal article" date="2017" name="Nature">
        <title>The sunflower genome provides insights into oil metabolism, flowering and Asterid evolution.</title>
        <authorList>
            <person name="Badouin H."/>
            <person name="Gouzy J."/>
            <person name="Grassa C.J."/>
            <person name="Murat F."/>
            <person name="Staton S.E."/>
            <person name="Cottret L."/>
            <person name="Lelandais-Briere C."/>
            <person name="Owens G.L."/>
            <person name="Carrere S."/>
            <person name="Mayjonade B."/>
            <person name="Legrand L."/>
            <person name="Gill N."/>
            <person name="Kane N.C."/>
            <person name="Bowers J.E."/>
            <person name="Hubner S."/>
            <person name="Bellec A."/>
            <person name="Berard A."/>
            <person name="Berges H."/>
            <person name="Blanchet N."/>
            <person name="Boniface M.C."/>
            <person name="Brunel D."/>
            <person name="Catrice O."/>
            <person name="Chaidir N."/>
            <person name="Claudel C."/>
            <person name="Donnadieu C."/>
            <person name="Faraut T."/>
            <person name="Fievet G."/>
            <person name="Helmstetter N."/>
            <person name="King M."/>
            <person name="Knapp S.J."/>
            <person name="Lai Z."/>
            <person name="Le Paslier M.C."/>
            <person name="Lippi Y."/>
            <person name="Lorenzon L."/>
            <person name="Mandel J.R."/>
            <person name="Marage G."/>
            <person name="Marchand G."/>
            <person name="Marquand E."/>
            <person name="Bret-Mestries E."/>
            <person name="Morien E."/>
            <person name="Nambeesan S."/>
            <person name="Nguyen T."/>
            <person name="Pegot-Espagnet P."/>
            <person name="Pouilly N."/>
            <person name="Raftis F."/>
            <person name="Sallet E."/>
            <person name="Schiex T."/>
            <person name="Thomas J."/>
            <person name="Vandecasteele C."/>
            <person name="Vares D."/>
            <person name="Vear F."/>
            <person name="Vautrin S."/>
            <person name="Crespi M."/>
            <person name="Mangin B."/>
            <person name="Burke J.M."/>
            <person name="Salse J."/>
            <person name="Munos S."/>
            <person name="Vincourt P."/>
            <person name="Rieseberg L.H."/>
            <person name="Langlade N.B."/>
        </authorList>
    </citation>
    <scope>NUCLEOTIDE SEQUENCE [LARGE SCALE GENOMIC DNA]</scope>
    <source>
        <strain evidence="4">cv. SF193</strain>
        <tissue evidence="2">Leaves</tissue>
    </source>
</reference>
<evidence type="ECO:0000256" key="1">
    <source>
        <dbReference type="SAM" id="MobiDB-lite"/>
    </source>
</evidence>
<dbReference type="Gramene" id="mRNA:HanXRQr2_Chr09g0408991">
    <property type="protein sequence ID" value="CDS:HanXRQr2_Chr09g0408991.1"/>
    <property type="gene ID" value="HanXRQr2_Chr09g0408991"/>
</dbReference>
<name>A0A251U290_HELAN</name>
<dbReference type="AlphaFoldDB" id="A0A251U290"/>
<feature type="region of interest" description="Disordered" evidence="1">
    <location>
        <begin position="1"/>
        <end position="56"/>
    </location>
</feature>
<proteinExistence type="predicted"/>
<dbReference type="InParanoid" id="A0A251U290"/>
<dbReference type="EMBL" id="MNCJ02000324">
    <property type="protein sequence ID" value="KAF5792707.1"/>
    <property type="molecule type" value="Genomic_DNA"/>
</dbReference>
<dbReference type="EMBL" id="CM007898">
    <property type="protein sequence ID" value="OTG16391.1"/>
    <property type="molecule type" value="Genomic_DNA"/>
</dbReference>
<accession>A0A251U290</accession>
<keyword evidence="4" id="KW-1185">Reference proteome</keyword>
<feature type="compositionally biased region" description="Basic residues" evidence="1">
    <location>
        <begin position="15"/>
        <end position="32"/>
    </location>
</feature>
<gene>
    <name evidence="3" type="ORF">HannXRQ_Chr09g0270891</name>
    <name evidence="2" type="ORF">HanXRQr2_Chr09g0408991</name>
</gene>
<feature type="compositionally biased region" description="Polar residues" evidence="1">
    <location>
        <begin position="37"/>
        <end position="46"/>
    </location>
</feature>
<evidence type="ECO:0000313" key="4">
    <source>
        <dbReference type="Proteomes" id="UP000215914"/>
    </source>
</evidence>
<organism evidence="3 4">
    <name type="scientific">Helianthus annuus</name>
    <name type="common">Common sunflower</name>
    <dbReference type="NCBI Taxonomy" id="4232"/>
    <lineage>
        <taxon>Eukaryota</taxon>
        <taxon>Viridiplantae</taxon>
        <taxon>Streptophyta</taxon>
        <taxon>Embryophyta</taxon>
        <taxon>Tracheophyta</taxon>
        <taxon>Spermatophyta</taxon>
        <taxon>Magnoliopsida</taxon>
        <taxon>eudicotyledons</taxon>
        <taxon>Gunneridae</taxon>
        <taxon>Pentapetalae</taxon>
        <taxon>asterids</taxon>
        <taxon>campanulids</taxon>
        <taxon>Asterales</taxon>
        <taxon>Asteraceae</taxon>
        <taxon>Asteroideae</taxon>
        <taxon>Heliantheae alliance</taxon>
        <taxon>Heliantheae</taxon>
        <taxon>Helianthus</taxon>
    </lineage>
</organism>
<dbReference type="Proteomes" id="UP000215914">
    <property type="component" value="Chromosome 9"/>
</dbReference>
<protein>
    <submittedName>
        <fullName evidence="3">Uncharacterized protein</fullName>
    </submittedName>
</protein>